<accession>A0A1D6IC24</accession>
<feature type="region of interest" description="Disordered" evidence="1">
    <location>
        <begin position="111"/>
        <end position="140"/>
    </location>
</feature>
<gene>
    <name evidence="3" type="ORF">ZEAMMB73_Zm00001d021545</name>
</gene>
<dbReference type="PANTHER" id="PTHR46328:SF30">
    <property type="entry name" value="OS04G0641500 PROTEIN"/>
    <property type="match status" value="1"/>
</dbReference>
<dbReference type="PANTHER" id="PTHR46328">
    <property type="entry name" value="FAR-RED IMPAIRED RESPONSIVE (FAR1) FAMILY PROTEIN-RELATED"/>
    <property type="match status" value="1"/>
</dbReference>
<feature type="region of interest" description="Disordered" evidence="1">
    <location>
        <begin position="1"/>
        <end position="63"/>
    </location>
</feature>
<proteinExistence type="predicted"/>
<evidence type="ECO:0000256" key="1">
    <source>
        <dbReference type="SAM" id="MobiDB-lite"/>
    </source>
</evidence>
<protein>
    <submittedName>
        <fullName evidence="3">Protein FAR1-RELATED SEQUENCE 5</fullName>
    </submittedName>
</protein>
<evidence type="ECO:0000313" key="3">
    <source>
        <dbReference type="EMBL" id="ONM57451.1"/>
    </source>
</evidence>
<sequence>MSTAGDPSRLSGESSPSSSTSSGSSSHSSGAADAAATNLALTAPTSALADDTDADAPTSPRVGTYFETEDDAYEFYKAYAARLGFVVRKSNKSKNSRHTVTRRLFVCSKQGFRQEPKKPQDETAGSGVASSPSLSLVPAPRCPDSRTGCLASLTIKLIPSANAFRVTDFVADHNHPLASSSPAVSLALLSPSSSHHSIVAVASLPDPRDGPRADMHFETEEDAYVFYNRYAEHVGFSVRRSYKKRKRGMIVSRIFVCSREGVSDRTKQEGGAIVIANGGAGSAGTPRPGPPPTRTGCQARMDNMINELRRDLSEQEDILQFFRRYESILEEHRSKKLHADVDGSQVTLPIPSLRMLKQSSNAYTPEAFKMFQGEFEAYMNCMSFPCGLHDCQEFLVLQNLYSSVDN</sequence>
<feature type="compositionally biased region" description="Low complexity" evidence="1">
    <location>
        <begin position="124"/>
        <end position="139"/>
    </location>
</feature>
<evidence type="ECO:0000259" key="2">
    <source>
        <dbReference type="Pfam" id="PF03101"/>
    </source>
</evidence>
<organism evidence="3">
    <name type="scientific">Zea mays</name>
    <name type="common">Maize</name>
    <dbReference type="NCBI Taxonomy" id="4577"/>
    <lineage>
        <taxon>Eukaryota</taxon>
        <taxon>Viridiplantae</taxon>
        <taxon>Streptophyta</taxon>
        <taxon>Embryophyta</taxon>
        <taxon>Tracheophyta</taxon>
        <taxon>Spermatophyta</taxon>
        <taxon>Magnoliopsida</taxon>
        <taxon>Liliopsida</taxon>
        <taxon>Poales</taxon>
        <taxon>Poaceae</taxon>
        <taxon>PACMAD clade</taxon>
        <taxon>Panicoideae</taxon>
        <taxon>Andropogonodae</taxon>
        <taxon>Andropogoneae</taxon>
        <taxon>Tripsacinae</taxon>
        <taxon>Zea</taxon>
    </lineage>
</organism>
<feature type="compositionally biased region" description="Low complexity" evidence="1">
    <location>
        <begin position="1"/>
        <end position="59"/>
    </location>
</feature>
<feature type="compositionally biased region" description="Basic and acidic residues" evidence="1">
    <location>
        <begin position="112"/>
        <end position="121"/>
    </location>
</feature>
<dbReference type="Pfam" id="PF03101">
    <property type="entry name" value="FAR1"/>
    <property type="match status" value="2"/>
</dbReference>
<reference evidence="3" key="1">
    <citation type="submission" date="2015-12" db="EMBL/GenBank/DDBJ databases">
        <title>Update maize B73 reference genome by single molecule sequencing technologies.</title>
        <authorList>
            <consortium name="Maize Genome Sequencing Project"/>
            <person name="Ware D."/>
        </authorList>
    </citation>
    <scope>NUCLEOTIDE SEQUENCE [LARGE SCALE GENOMIC DNA]</scope>
    <source>
        <tissue evidence="3">Seedling</tissue>
    </source>
</reference>
<dbReference type="AlphaFoldDB" id="A0A1D6IC24"/>
<name>A0A1D6IC24_MAIZE</name>
<dbReference type="EMBL" id="CM007650">
    <property type="protein sequence ID" value="ONM57451.1"/>
    <property type="molecule type" value="Genomic_DNA"/>
</dbReference>
<feature type="domain" description="FAR1" evidence="2">
    <location>
        <begin position="226"/>
        <end position="302"/>
    </location>
</feature>
<feature type="domain" description="FAR1" evidence="2">
    <location>
        <begin position="74"/>
        <end position="178"/>
    </location>
</feature>
<dbReference type="InterPro" id="IPR004330">
    <property type="entry name" value="FAR1_DNA_bnd_dom"/>
</dbReference>